<reference evidence="3" key="1">
    <citation type="submission" date="2019-03" db="EMBL/GenBank/DDBJ databases">
        <authorList>
            <person name="Hao L."/>
        </authorList>
    </citation>
    <scope>NUCLEOTIDE SEQUENCE</scope>
</reference>
<evidence type="ECO:0000256" key="1">
    <source>
        <dbReference type="ARBA" id="ARBA00022676"/>
    </source>
</evidence>
<dbReference type="AlphaFoldDB" id="A0A485LYB5"/>
<keyword evidence="2" id="KW-0808">Transferase</keyword>
<proteinExistence type="predicted"/>
<dbReference type="Pfam" id="PF01075">
    <property type="entry name" value="Glyco_transf_9"/>
    <property type="match status" value="1"/>
</dbReference>
<evidence type="ECO:0000313" key="3">
    <source>
        <dbReference type="EMBL" id="VFU11174.1"/>
    </source>
</evidence>
<dbReference type="SUPFAM" id="SSF53756">
    <property type="entry name" value="UDP-Glycosyltransferase/glycogen phosphorylase"/>
    <property type="match status" value="1"/>
</dbReference>
<dbReference type="CDD" id="cd03789">
    <property type="entry name" value="GT9_LPS_heptosyltransferase"/>
    <property type="match status" value="1"/>
</dbReference>
<dbReference type="EMBL" id="CAADRM010000001">
    <property type="protein sequence ID" value="VFU11174.1"/>
    <property type="molecule type" value="Genomic_DNA"/>
</dbReference>
<name>A0A485LYB5_9ZZZZ</name>
<sequence length="338" mass="38020">MKWCNSWKRAILVPMDRIGDAVSDTPAISYLKSLGIEIIVLATPYTTQIFENNPHVYRCITFSRKSRDGILSSALTNRLLIKDLKKLNPDVVISMMRQIRELKSIFSNLSVPVLAKPQDNNLPIYMRWVEFFRALNLNVQPAQNEIYPNDQDKESAVSWARKTGIDLDRPSIVVHPGCAVYKNEKDITNSLRSWDLDNYLEVFSHLPNDIQIILTGVHPAEKKANSYIQKRSPRTTAIFDIPNIRAMAWVIARSKLVITLDTGTLHIAAATDTPIIGLFGPSDPGKYGPWRKNITYVRTGQHLSCWPCDQNATCGGNNICMASITPEDVLDAVRGTIQ</sequence>
<protein>
    <recommendedName>
        <fullName evidence="4">Lipopolysaccharide core heptosyltransferase RfaQ</fullName>
    </recommendedName>
</protein>
<keyword evidence="1" id="KW-0328">Glycosyltransferase</keyword>
<gene>
    <name evidence="3" type="ORF">SCFA_10005</name>
</gene>
<dbReference type="GO" id="GO:0008713">
    <property type="term" value="F:ADP-heptose-lipopolysaccharide heptosyltransferase activity"/>
    <property type="evidence" value="ECO:0007669"/>
    <property type="project" value="TreeGrafter"/>
</dbReference>
<accession>A0A485LYB5</accession>
<dbReference type="GO" id="GO:0005829">
    <property type="term" value="C:cytosol"/>
    <property type="evidence" value="ECO:0007669"/>
    <property type="project" value="TreeGrafter"/>
</dbReference>
<dbReference type="PANTHER" id="PTHR30160">
    <property type="entry name" value="TETRAACYLDISACCHARIDE 4'-KINASE-RELATED"/>
    <property type="match status" value="1"/>
</dbReference>
<dbReference type="GO" id="GO:0009244">
    <property type="term" value="P:lipopolysaccharide core region biosynthetic process"/>
    <property type="evidence" value="ECO:0007669"/>
    <property type="project" value="TreeGrafter"/>
</dbReference>
<dbReference type="Gene3D" id="3.40.50.2000">
    <property type="entry name" value="Glycogen Phosphorylase B"/>
    <property type="match status" value="2"/>
</dbReference>
<evidence type="ECO:0008006" key="4">
    <source>
        <dbReference type="Google" id="ProtNLM"/>
    </source>
</evidence>
<dbReference type="InterPro" id="IPR002201">
    <property type="entry name" value="Glyco_trans_9"/>
</dbReference>
<organism evidence="3">
    <name type="scientific">anaerobic digester metagenome</name>
    <dbReference type="NCBI Taxonomy" id="1263854"/>
    <lineage>
        <taxon>unclassified sequences</taxon>
        <taxon>metagenomes</taxon>
        <taxon>ecological metagenomes</taxon>
    </lineage>
</organism>
<dbReference type="InterPro" id="IPR051199">
    <property type="entry name" value="LPS_LOS_Heptosyltrfase"/>
</dbReference>
<evidence type="ECO:0000256" key="2">
    <source>
        <dbReference type="ARBA" id="ARBA00022679"/>
    </source>
</evidence>